<dbReference type="AlphaFoldDB" id="A0A919S0S3"/>
<comment type="caution">
    <text evidence="3">The sequence shown here is derived from an EMBL/GenBank/DDBJ whole genome shotgun (WGS) entry which is preliminary data.</text>
</comment>
<dbReference type="PANTHER" id="PTHR10281:SF76">
    <property type="entry name" value="CALCUTTA CUP-RELATED"/>
    <property type="match status" value="1"/>
</dbReference>
<feature type="domain" description="Cytochrome b5 heme-binding" evidence="2">
    <location>
        <begin position="75"/>
        <end position="146"/>
    </location>
</feature>
<dbReference type="Gene3D" id="3.10.120.10">
    <property type="entry name" value="Cytochrome b5-like heme/steroid binding domain"/>
    <property type="match status" value="1"/>
</dbReference>
<dbReference type="EMBL" id="BOPZ01000012">
    <property type="protein sequence ID" value="GIM29050.1"/>
    <property type="molecule type" value="Genomic_DNA"/>
</dbReference>
<keyword evidence="4" id="KW-1185">Reference proteome</keyword>
<sequence>MCKLKEELLAEKYCQINYLKGMLWISHKSKNFDYILRMLKKVLLQVEMIKNLPGNDKVIIKKSDDERVESDRREFTLEELAKFDGKGDNPAYVAINGTVYDVTDQKSWGGGTHFGLYAGKDLSDAYNSCHTNSPALSKLKVVGVLKQ</sequence>
<evidence type="ECO:0000259" key="2">
    <source>
        <dbReference type="SMART" id="SM01117"/>
    </source>
</evidence>
<name>A0A919S0S3_9CLOT</name>
<reference evidence="3" key="1">
    <citation type="submission" date="2021-03" db="EMBL/GenBank/DDBJ databases">
        <title>Taxonomic study of Clostridium polyendosporum from meadow-gley soil under rice.</title>
        <authorList>
            <person name="Kobayashi H."/>
            <person name="Tanizawa Y."/>
            <person name="Yagura M."/>
        </authorList>
    </citation>
    <scope>NUCLEOTIDE SEQUENCE</scope>
    <source>
        <strain evidence="3">JCM 30710</strain>
    </source>
</reference>
<accession>A0A919S0S3</accession>
<comment type="similarity">
    <text evidence="1">Belongs to the cytochrome b5 family. MAPR subfamily.</text>
</comment>
<gene>
    <name evidence="3" type="ORF">CPJCM30710_17160</name>
</gene>
<dbReference type="InterPro" id="IPR036400">
    <property type="entry name" value="Cyt_B5-like_heme/steroid_sf"/>
</dbReference>
<organism evidence="3 4">
    <name type="scientific">Clostridium polyendosporum</name>
    <dbReference type="NCBI Taxonomy" id="69208"/>
    <lineage>
        <taxon>Bacteria</taxon>
        <taxon>Bacillati</taxon>
        <taxon>Bacillota</taxon>
        <taxon>Clostridia</taxon>
        <taxon>Eubacteriales</taxon>
        <taxon>Clostridiaceae</taxon>
        <taxon>Clostridium</taxon>
    </lineage>
</organism>
<evidence type="ECO:0000313" key="4">
    <source>
        <dbReference type="Proteomes" id="UP000679179"/>
    </source>
</evidence>
<dbReference type="Proteomes" id="UP000679179">
    <property type="component" value="Unassembled WGS sequence"/>
</dbReference>
<dbReference type="Pfam" id="PF00173">
    <property type="entry name" value="Cyt-b5"/>
    <property type="match status" value="1"/>
</dbReference>
<evidence type="ECO:0000256" key="1">
    <source>
        <dbReference type="ARBA" id="ARBA00038357"/>
    </source>
</evidence>
<proteinExistence type="inferred from homology"/>
<dbReference type="SUPFAM" id="SSF55856">
    <property type="entry name" value="Cytochrome b5-like heme/steroid binding domain"/>
    <property type="match status" value="1"/>
</dbReference>
<dbReference type="SMART" id="SM01117">
    <property type="entry name" value="Cyt-b5"/>
    <property type="match status" value="1"/>
</dbReference>
<dbReference type="PANTHER" id="PTHR10281">
    <property type="entry name" value="MEMBRANE-ASSOCIATED PROGESTERONE RECEPTOR COMPONENT-RELATED"/>
    <property type="match status" value="1"/>
</dbReference>
<dbReference type="InterPro" id="IPR001199">
    <property type="entry name" value="Cyt_B5-like_heme/steroid-bd"/>
</dbReference>
<protein>
    <recommendedName>
        <fullName evidence="2">Cytochrome b5 heme-binding domain-containing protein</fullName>
    </recommendedName>
</protein>
<dbReference type="RefSeq" id="WP_246503498.1">
    <property type="nucleotide sequence ID" value="NZ_BOPZ01000012.1"/>
</dbReference>
<dbReference type="InterPro" id="IPR050577">
    <property type="entry name" value="MAPR/NEUFC/NENF-like"/>
</dbReference>
<evidence type="ECO:0000313" key="3">
    <source>
        <dbReference type="EMBL" id="GIM29050.1"/>
    </source>
</evidence>